<dbReference type="OrthoDB" id="5521887at2"/>
<dbReference type="GO" id="GO:0003677">
    <property type="term" value="F:DNA binding"/>
    <property type="evidence" value="ECO:0007669"/>
    <property type="project" value="InterPro"/>
</dbReference>
<name>A0A4V2YG75_9ACTN</name>
<dbReference type="Pfam" id="PF13560">
    <property type="entry name" value="HTH_31"/>
    <property type="match status" value="1"/>
</dbReference>
<dbReference type="PANTHER" id="PTHR47691">
    <property type="entry name" value="REGULATOR-RELATED"/>
    <property type="match status" value="1"/>
</dbReference>
<proteinExistence type="predicted"/>
<dbReference type="CDD" id="cd00093">
    <property type="entry name" value="HTH_XRE"/>
    <property type="match status" value="1"/>
</dbReference>
<evidence type="ECO:0000313" key="4">
    <source>
        <dbReference type="EMBL" id="TDD25967.1"/>
    </source>
</evidence>
<dbReference type="Gene3D" id="1.10.260.40">
    <property type="entry name" value="lambda repressor-like DNA-binding domains"/>
    <property type="match status" value="1"/>
</dbReference>
<dbReference type="InterPro" id="IPR010982">
    <property type="entry name" value="Lambda_DNA-bd_dom_sf"/>
</dbReference>
<dbReference type="InterPro" id="IPR019734">
    <property type="entry name" value="TPR_rpt"/>
</dbReference>
<evidence type="ECO:0000313" key="5">
    <source>
        <dbReference type="Proteomes" id="UP000294543"/>
    </source>
</evidence>
<dbReference type="AlphaFoldDB" id="A0A4V2YG75"/>
<feature type="region of interest" description="Disordered" evidence="2">
    <location>
        <begin position="84"/>
        <end position="115"/>
    </location>
</feature>
<dbReference type="SMART" id="SM00028">
    <property type="entry name" value="TPR"/>
    <property type="match status" value="4"/>
</dbReference>
<dbReference type="PROSITE" id="PS50943">
    <property type="entry name" value="HTH_CROC1"/>
    <property type="match status" value="1"/>
</dbReference>
<dbReference type="Proteomes" id="UP000294543">
    <property type="component" value="Unassembled WGS sequence"/>
</dbReference>
<comment type="caution">
    <text evidence="4">The sequence shown here is derived from an EMBL/GenBank/DDBJ whole genome shotgun (WGS) entry which is preliminary data.</text>
</comment>
<dbReference type="SUPFAM" id="SSF47413">
    <property type="entry name" value="lambda repressor-like DNA-binding domains"/>
    <property type="match status" value="1"/>
</dbReference>
<organism evidence="4 5">
    <name type="scientific">Nonomuraea diastatica</name>
    <dbReference type="NCBI Taxonomy" id="1848329"/>
    <lineage>
        <taxon>Bacteria</taxon>
        <taxon>Bacillati</taxon>
        <taxon>Actinomycetota</taxon>
        <taxon>Actinomycetes</taxon>
        <taxon>Streptosporangiales</taxon>
        <taxon>Streptosporangiaceae</taxon>
        <taxon>Nonomuraea</taxon>
    </lineage>
</organism>
<dbReference type="PROSITE" id="PS50005">
    <property type="entry name" value="TPR"/>
    <property type="match status" value="1"/>
</dbReference>
<dbReference type="PANTHER" id="PTHR47691:SF3">
    <property type="entry name" value="HTH-TYPE TRANSCRIPTIONAL REGULATOR RV0890C-RELATED"/>
    <property type="match status" value="1"/>
</dbReference>
<protein>
    <submittedName>
        <fullName evidence="4">Tetratricopeptide repeat protein</fullName>
    </submittedName>
</protein>
<dbReference type="InterPro" id="IPR011990">
    <property type="entry name" value="TPR-like_helical_dom_sf"/>
</dbReference>
<feature type="repeat" description="TPR" evidence="1">
    <location>
        <begin position="658"/>
        <end position="691"/>
    </location>
</feature>
<dbReference type="InterPro" id="IPR001387">
    <property type="entry name" value="Cro/C1-type_HTH"/>
</dbReference>
<dbReference type="RefSeq" id="WP_132503812.1">
    <property type="nucleotide sequence ID" value="NZ_SMKP01000003.1"/>
</dbReference>
<accession>A0A4V2YG75</accession>
<dbReference type="Gene3D" id="1.25.40.10">
    <property type="entry name" value="Tetratricopeptide repeat domain"/>
    <property type="match status" value="1"/>
</dbReference>
<evidence type="ECO:0000256" key="1">
    <source>
        <dbReference type="PROSITE-ProRule" id="PRU00339"/>
    </source>
</evidence>
<feature type="domain" description="HTH cro/C1-type" evidence="3">
    <location>
        <begin position="19"/>
        <end position="74"/>
    </location>
</feature>
<gene>
    <name evidence="4" type="ORF">E1294_01600</name>
</gene>
<keyword evidence="5" id="KW-1185">Reference proteome</keyword>
<dbReference type="SUPFAM" id="SSF48452">
    <property type="entry name" value="TPR-like"/>
    <property type="match status" value="1"/>
</dbReference>
<dbReference type="GO" id="GO:0043531">
    <property type="term" value="F:ADP binding"/>
    <property type="evidence" value="ECO:0007669"/>
    <property type="project" value="InterPro"/>
</dbReference>
<evidence type="ECO:0000256" key="2">
    <source>
        <dbReference type="SAM" id="MobiDB-lite"/>
    </source>
</evidence>
<feature type="compositionally biased region" description="Low complexity" evidence="2">
    <location>
        <begin position="92"/>
        <end position="101"/>
    </location>
</feature>
<keyword evidence="1" id="KW-0802">TPR repeat</keyword>
<dbReference type="Gene3D" id="3.40.50.300">
    <property type="entry name" value="P-loop containing nucleotide triphosphate hydrolases"/>
    <property type="match status" value="1"/>
</dbReference>
<dbReference type="InterPro" id="IPR027417">
    <property type="entry name" value="P-loop_NTPase"/>
</dbReference>
<dbReference type="EMBL" id="SMKP01000003">
    <property type="protein sequence ID" value="TDD25967.1"/>
    <property type="molecule type" value="Genomic_DNA"/>
</dbReference>
<dbReference type="PRINTS" id="PR00364">
    <property type="entry name" value="DISEASERSIST"/>
</dbReference>
<dbReference type="Pfam" id="PF13424">
    <property type="entry name" value="TPR_12"/>
    <property type="match status" value="1"/>
</dbReference>
<dbReference type="SMART" id="SM00530">
    <property type="entry name" value="HTH_XRE"/>
    <property type="match status" value="1"/>
</dbReference>
<reference evidence="4 5" key="1">
    <citation type="submission" date="2019-03" db="EMBL/GenBank/DDBJ databases">
        <title>Draft genome sequences of novel Actinobacteria.</title>
        <authorList>
            <person name="Sahin N."/>
            <person name="Ay H."/>
            <person name="Saygin H."/>
        </authorList>
    </citation>
    <scope>NUCLEOTIDE SEQUENCE [LARGE SCALE GENOMIC DNA]</scope>
    <source>
        <strain evidence="4 5">KC712</strain>
    </source>
</reference>
<dbReference type="SUPFAM" id="SSF52540">
    <property type="entry name" value="P-loop containing nucleoside triphosphate hydrolases"/>
    <property type="match status" value="1"/>
</dbReference>
<sequence>MPAELRDTAHAGLTLGSLLRAWRERALLTQEQLAERTGLSVRTIRRLELDAPQRPRNTSVHLLAEALGLDAGEQARLYEAARQIQPGAAPLTSTSTETSTGTGPGDAPPPPVATVPRQLPPNAAHFVGRRKELGALDDVLAGDGSPAEPHPKVLVIVGSAGIGKTTLAVQWCTTVAQAFPDGQLYVNLRGFGTLEPLEPISALNTLLRGLGVPPEEIPEEPAAASALFRTRTAGRRLLVLLDNALSSEQVRPLLPAGGCVVVVTSRDQLRSLAARDATARICLPPLDLRESVALLGILTGRATITGDDAAVQELARLCDHSPLALRIIAERIARQPEIPLSEIADEIARDHERLESFHGGDDAYSDLRTVLSWSYQRLDRDTQWILRAVAGLYPGVDFGLAAASALSGLPTRQARRHLDRLVSTHLVEHQGRDRYHVHDLVRAYAAAESHRLDPPSAREAAVARLLTWFIHCLYAADTAFAPDRMRAPMVRLAELDAPAEPVAFPDLPAALRWCELEHQTLTALPAWACANDAPLAACQIAYLTESFLAHYKRYHELLDSHKAAMKAVPLIGNPQLAGHLLSAMGNTCTELLLSEEANRCYRQATLAFRECGDRRGEAKVMGNLAMVSVDQQDYRTARAQCEQALTLAAEAGYERGRAHVLDTLGEAHFGLGHYAAAIECWRQALGINRSSGALFVQATNLTNLGRAHAASGDHAGAIRNHLEAISIARSIRSARGEAAAQLNLGFAYRAGGNMRAAEVAWRQAFDMFTELGDTKAADAWAELRELRELRGFREFRRSAG</sequence>
<evidence type="ECO:0000259" key="3">
    <source>
        <dbReference type="PROSITE" id="PS50943"/>
    </source>
</evidence>